<dbReference type="Gene3D" id="3.40.50.410">
    <property type="entry name" value="von Willebrand factor, type A domain"/>
    <property type="match status" value="1"/>
</dbReference>
<dbReference type="InterPro" id="IPR036465">
    <property type="entry name" value="vWFA_dom_sf"/>
</dbReference>
<sequence>MFFRNREARKSRQSTHQRDSKRHRLTSLLSRKPRVESLEDRRLLALDVMNPTAFLPVDTVLTTNLGKDFSHSKPVSESQGFNQLIVQSEAEPANANGLNDTQATAEFIFGFGTGDSDDFEADLVGNFESTTQIPFVPNAEDDGSITLASVTGLTLGTSITSSGVIGDGPHGSSGTGSGDFDFFSVTAAAGQHIIVDTDTPASFLDSFVTIYDSAGNVVGFNDDDGTSFDSLLDFTVLSTDTYYVSVHALAGIQIDPFDSSSGLGSTSEGAYDVTISLTAGDVDFYSFDLMPGDIIGFAGDATVSEVQILDPSGMLVQGSQGDASFIHPAISPLPGGLGGPSASHVASTEGTYAIRLAGFPGPYFGQLRVFRPAIQAEPVQTRQVLFLDFDGADVDPAAFGGPSGITSLSPLSTFLPGWGLSGADEDAVIDAILDTVTENLADDLGGTSGTGLNGEFFVSDIPGEFAVEILNSRDHSDPFGVFDNVSRLVIGGSIGELGIGTIGIASAIDVGNFSLNDDAIILLDLLSGPVTDPNSLNQFPLAPGASMIDLIGVGVGNIAVHEAGHYLGSWHQDQFNAVASIMDQGGNLNNTVGVGPNGVFGDSDDVDVDFASDFFVSNEGFTGFEDTLNTTAFGLSTGIAAGTYLDFVSGTLFVAGTTDDGVDDNIRLVRNGADLEVLVNGVSQGVTPFALINDIEVRGSGDDDSLSVDYSGGNPIPAGGIRFDGRGQISANGDSLSIEGATFTNQTLNYTTTSVDGNDGDIDLDGSIITYTGLEPINAGNAADTILNLPIAFANSATLQDNAAAGFIEIIDNGATFEDTIIPNPTNSLTVNLGDQGDILTVTTLDANYSASLIINGGTDPNLIDAVQLDNVNLDTANNGRGLWVTETELLNVTGGTISNNTALIGGGVLIDNATSFSGTVATFDGVTITANTANGGFAPIEGGGGIYNRGGALLQIINGSMISNNVATTGDGSGGGIFNSGFLVVDDSMISGNSANRAGGGIYNNSGSVANIQNGSVIDDNTVLGFAGGGVFNDFGATLDITGATISNNNNMGFFAGGGITNFGSLTVQGGSQVVGNTSLGSGGGIFHDGGSTLLVDDSSISGNSAAAEGGGIFSFSETIIQGGSTIDGNIATLGGGIFSQAPASLTVQDASSVSGNTATSQGGGIWTGGAATIQGGAVIDGNSATVEGGGIFNVNNLTLLDATLSNNTAGVIGGGVSNQFATAIIDGATITGNTASGNDADQGGGGIFNLGNITIANSQINSNLANGTAGSGGGILTGGFFFASANISNTTISNNIANRAGGGIEAGTNSFTTLNNVNLDNNNAGAAPAAAAPGNGGGMHITGDGFVDIIGGTVNGNQAAAEGGGLWNGTGTMTIDGTTISDNTASGDASDQGGGGIFNSSGNIGITNAQISNNNASGILGSGGGILNDGAGSITIVDSAVIGNQANRAGGGIEATSFTNTSLTNVTLDNNNAGLAPAVAAPGNGGGLHITGFGNAVISGGSVSGNQAAAEGGGLWNGTGSLTVFSGTTIANNTAGGGLFDQGGGGIFNNAGNLFVDGVIIDNNLSINTPGAGGGILSDGGFTRVVNSTITNNNQYGIRIINGSADITNNTFGGNDTADLLIDGTNTNDTFDIAPDLIHFGGNTIIYDGTVPDLHVRGLDGDDTFNVTPSLDTRIFIDGGNPVSPSAPGDTLNLTLQNEANVYSDKASPSDISITTTVAGLPTQEVDFESIETFVVSPGATNQTVNFFGDNDGATPQTDNLVLVGRDVDSHLAPIPGAAPEFQPDADGANEFQWSLNGGPNYGFRNVAFFNYDSGEEIDTLEITPHADDTPRGWGIDVAFDEGAPSGVDGDQADLLILHTSLLGGQVSEDILIRPAGPDSGEVIVTNKSDGSLILDIDYVNNTDIIVIDDDGFTNDNDTLTLLGTNPNGGGTSGNETVIADFTVAGGALTPQISVRDGGTVLYNLRSFAGFSSVQFDLLGGDDSLILTPDSSNANGLQGVTINYDGGDPVASDTLIVNANANARVTQGAESTSGLVDQLGAGVGDVNYTNIELLNVTSATAASTLTVRATHDDDTVALSPTATANEARVWVNDGAVVTANAGGANANIAEVVLQGRFGDDAFSITPVDDVNVTVEGGDPAASDTVTINGTSADDTVTITPTAADAATVQVNALGLVTLATVEGLIFAGLGGDDALTVVATAAADTIVHTPGAAVDEGTFRVNSLLGIQYQNLGAASQLTVDGGGQPAGTRDRLIVNGTIGNDVFDVAATTGTVTLRDPASALVHRPITPSDVEALTLEAFDGDDSFVINTPQPYSQIAIAGASPGGSDRLSVIGAVGVAEAFTVFPGLVPGEGRVAVDGLNIPYRGIEHLLLGDLFGIGAGDTDSLVINDDFSDNTWNVGGGLVGDLVQIDDRESIDISGFDTVELVNQSGADRFRLAPTNMTFSFQSSFTVTGDASTPTDDVLELVGTSAADIISATTNGVTVNGVSITAGTGLGELEVHALGADDAVDLTRFTYGGVSLHVSIFGGDGNDTILGSALDDLIDGGAGNDNLFGGIGDDVIHGGIGNDRITGGVGSDSVFGDADSDLLIWNQGDGSDLVEGGTGNDVVLFNGADGATVPVEDFTLSAGAPFLTHQRIELQRMQGGVLLDIASVEQIDISGDTGVENFQVNDLQHTDLRILNLSTGPDGDTESVTVEGRPVDDTINVSGREGGLILGNQPDVVFTIDVSGSTTSTFAGTAVGDLNNDGTADTILDAEIAGFIRLNQELIDRGLGNVADVAIVAFGSSATNIDMDPVAPGIQISTTPNADTDANGVLDVVQALQSLVDGASTNYEASLATAIATFAALGTASANGNLIFLSDGFPTAGGVFTDEVATLTGMGINLRAFGVGTGSSLVDLQLIDPTAVQFTTTDELITAFGGLGPGGAVQLVGPIKVAGLSYDINLMGTNISDTDLLTVNGNEGNDVIKAEPGVESIVGIAFNGGSGDDFLSADAILNGGAGNDTLIGGLGDDTINGGDGDDTIDARGGNNTIDGGAGADTILVSGTSAGETISTVHAGGAFTITGGLSAGVNTIAGIEQVRIEAGDGPDIVNVTTDPAGGLDYNVFGGNPIGVLQGNGDTLNVILGGAPFSLQPGPEGDSGGVLVQPNQTISFDEFELLQVDGITLLLPDEFEPNDTQATAKVLGSEPAITVMRATLHATQMPSGGAAGVVNDDWYQVTAHDTGKLIVNAHFTADSVPLDGDGGDVVINLFDSSGTLIVAGAAVTGGQQIVVPVVAQQKYYVQVSSADGDQNTYDLEIESFAAPIPATPFLSSTSDSGMLNNDNVTSDNTPAIVIQDDLADFAAMSIPIDQGTAVAGAEVILSFTSTTTGTVTTVEANLVNAANPTLWSATSTAMADDVYLVQSWTRIQDAAGVVGRSPLSGAFLFTVDTTAPAIAAAPDLLSIADTGMFDNDDVTHIQSVALANPAGTTVEPNTKVRVFSGTELVGQGFATTEGNWEITTEPLDTGTHSLTVVLEDVAGNINAASEALVIDVDAVVPNTPYLDLINDDGHSTDDNITGQNLLQFEMVGDDTVNGNGNPLPNDVIYRLYWRVGDGNGEVLVYDSFAEFGNTFTTLGTLTRTVTQVLNDPAGPPFPDGVHNFKLEIEDRAGNVSPDFLLQVKIDTTVPTTTIDILASSDSGMYDDDNVTNIQEIAFQGRGETNGIITLFAQKVNSSGVTFGELLVIGTGNVGSDFTDVQAGIPGATDTDGLGIWEITAEPLTDGVYDVYALIEDWAGNEAVSETIRLEVDTLDPNLPLLDLDEASDSGRHNDDNITNDNTPAVSVTTHDANADLHAVVPDLTVAGAFLTDYLKYRIYNRAETGVVGGQTLVTETLLYDSAADATADASTSLLGHNAMFTSLQLLNSGNAQTILPVLADGIHNLKIEVEDRAGNISHDFLLNLVIDTTAPAAPSISLDPSVTDSGIPSNIGSSSDRITNVRTPGFVGTAEANALVRLYADGQGITNNVIDASDAAIGLTVAVPMDGDDALPGGQYRAISTADLNVGFTFDGQRQIGGTAEDLAGNVSNPSFLNILLDTTPPTVTGVDYAAGDTVFASKPNLSPTAPVDSLLITFAGGPAAAAGLSSPAVDPGLAADVSNYQLVGDHSGQVLIENAFIVSSSPEQVVVRLQFAALLADDRYTLTLDDSISDAAGNSLDGDSSAQAPGTPLAVLPSGNGISGGDFAARFTVDSRPEFGTISQGLVYVDINGNHVFDPEGQDNDATNRDFVMQFGQLTDALFTGNFADKDTGIASGFDKLGAYGRFNGTYSFLIDTNDDGVGDVASIMPGQYQINGIPVAGDFSAAQDGDEIGLFDGQAWYLDTNGNNQIESNERIAANYNGLPIVGDFNGDGSDDLAVFVNDTNQFIFDTNRDGTGDFTWDVRDDFERFGGLSGFTDRPIVGDINLDGIDDIGIWVKGRQGILPKEQGEVFFWISDQVDNNPANVFDAYSPAPLGNDTFAQYGDETALPIFGNFDPPITSANAPTNLTGLTNAVNRYDVNNDGKVTALDALTVINAISRGLTNAEASQAPRLLAAGGNYLDVDSNEVVTAFDALLVINEMNRLGQRGSSAQSELPIQSSSNDRYIEAVDDVFNQISLDDDDDTDWILADLESRRGVLS</sequence>
<dbReference type="Gene3D" id="2.150.10.10">
    <property type="entry name" value="Serralysin-like metalloprotease, C-terminal"/>
    <property type="match status" value="2"/>
</dbReference>
<evidence type="ECO:0000256" key="1">
    <source>
        <dbReference type="SAM" id="MobiDB-lite"/>
    </source>
</evidence>
<gene>
    <name evidence="3" type="ORF">Rcae01_05821</name>
</gene>
<dbReference type="Pfam" id="PF00353">
    <property type="entry name" value="HemolysinCabind"/>
    <property type="match status" value="3"/>
</dbReference>
<organism evidence="3 4">
    <name type="scientific">Novipirellula caenicola</name>
    <dbReference type="NCBI Taxonomy" id="1536901"/>
    <lineage>
        <taxon>Bacteria</taxon>
        <taxon>Pseudomonadati</taxon>
        <taxon>Planctomycetota</taxon>
        <taxon>Planctomycetia</taxon>
        <taxon>Pirellulales</taxon>
        <taxon>Pirellulaceae</taxon>
        <taxon>Novipirellula</taxon>
    </lineage>
</organism>
<keyword evidence="4" id="KW-1185">Reference proteome</keyword>
<feature type="domain" description="VWFA" evidence="2">
    <location>
        <begin position="2722"/>
        <end position="2902"/>
    </location>
</feature>
<dbReference type="PROSITE" id="PS50234">
    <property type="entry name" value="VWFA"/>
    <property type="match status" value="1"/>
</dbReference>
<feature type="compositionally biased region" description="Basic residues" evidence="1">
    <location>
        <begin position="11"/>
        <end position="23"/>
    </location>
</feature>
<dbReference type="PANTHER" id="PTHR11319:SF35">
    <property type="entry name" value="OUTER MEMBRANE PROTEIN PMPC-RELATED"/>
    <property type="match status" value="1"/>
</dbReference>
<dbReference type="PROSITE" id="PS00330">
    <property type="entry name" value="HEMOLYSIN_CALCIUM"/>
    <property type="match status" value="3"/>
</dbReference>
<dbReference type="InterPro" id="IPR007280">
    <property type="entry name" value="Peptidase_C_arc/bac"/>
</dbReference>
<dbReference type="InterPro" id="IPR013783">
    <property type="entry name" value="Ig-like_fold"/>
</dbReference>
<dbReference type="InterPro" id="IPR039448">
    <property type="entry name" value="Beta_helix"/>
</dbReference>
<proteinExistence type="predicted"/>
<protein>
    <recommendedName>
        <fullName evidence="2">VWFA domain-containing protein</fullName>
    </recommendedName>
</protein>
<dbReference type="PANTHER" id="PTHR11319">
    <property type="entry name" value="G PROTEIN-COUPLED RECEPTOR-RELATED"/>
    <property type="match status" value="1"/>
</dbReference>
<dbReference type="SMART" id="SM00710">
    <property type="entry name" value="PbH1"/>
    <property type="match status" value="21"/>
</dbReference>
<dbReference type="InterPro" id="IPR011049">
    <property type="entry name" value="Serralysin-like_metalloprot_C"/>
</dbReference>
<dbReference type="SUPFAM" id="SSF51120">
    <property type="entry name" value="beta-Roll"/>
    <property type="match status" value="2"/>
</dbReference>
<dbReference type="Pfam" id="PF04151">
    <property type="entry name" value="PPC"/>
    <property type="match status" value="1"/>
</dbReference>
<dbReference type="SUPFAM" id="SSF69318">
    <property type="entry name" value="Integrin alpha N-terminal domain"/>
    <property type="match status" value="1"/>
</dbReference>
<dbReference type="InterPro" id="IPR006626">
    <property type="entry name" value="PbH1"/>
</dbReference>
<dbReference type="InterPro" id="IPR002105">
    <property type="entry name" value="Dockerin_1_rpt"/>
</dbReference>
<dbReference type="InterPro" id="IPR044016">
    <property type="entry name" value="Big_13"/>
</dbReference>
<dbReference type="Pfam" id="PF00404">
    <property type="entry name" value="Dockerin_1"/>
    <property type="match status" value="1"/>
</dbReference>
<reference evidence="3 4" key="1">
    <citation type="submission" date="2024-02" db="EMBL/GenBank/DDBJ databases">
        <title>Rhodopirellula caenicola NBRC 110016.</title>
        <authorList>
            <person name="Ichikawa N."/>
            <person name="Katano-Makiyama Y."/>
            <person name="Hidaka K."/>
        </authorList>
    </citation>
    <scope>NUCLEOTIDE SEQUENCE [LARGE SCALE GENOMIC DNA]</scope>
    <source>
        <strain evidence="3 4">NBRC 110016</strain>
    </source>
</reference>
<name>A0ABP9VYW2_9BACT</name>
<dbReference type="SUPFAM" id="SSF53300">
    <property type="entry name" value="vWA-like"/>
    <property type="match status" value="1"/>
</dbReference>
<dbReference type="CDD" id="cd00198">
    <property type="entry name" value="vWFA"/>
    <property type="match status" value="1"/>
</dbReference>
<dbReference type="Gene3D" id="2.60.40.10">
    <property type="entry name" value="Immunoglobulins"/>
    <property type="match status" value="6"/>
</dbReference>
<dbReference type="Pfam" id="PF19077">
    <property type="entry name" value="Big_13"/>
    <property type="match status" value="1"/>
</dbReference>
<dbReference type="SUPFAM" id="SSF51126">
    <property type="entry name" value="Pectin lyase-like"/>
    <property type="match status" value="4"/>
</dbReference>
<feature type="compositionally biased region" description="Basic and acidic residues" evidence="1">
    <location>
        <begin position="1"/>
        <end position="10"/>
    </location>
</feature>
<dbReference type="Gene3D" id="1.10.1330.10">
    <property type="entry name" value="Dockerin domain"/>
    <property type="match status" value="1"/>
</dbReference>
<feature type="region of interest" description="Disordered" evidence="1">
    <location>
        <begin position="1"/>
        <end position="23"/>
    </location>
</feature>
<dbReference type="PRINTS" id="PR00313">
    <property type="entry name" value="CABNDNGRPT"/>
</dbReference>
<evidence type="ECO:0000313" key="3">
    <source>
        <dbReference type="EMBL" id="GAA5510313.1"/>
    </source>
</evidence>
<dbReference type="InterPro" id="IPR002035">
    <property type="entry name" value="VWF_A"/>
</dbReference>
<dbReference type="EMBL" id="BAABRO010000021">
    <property type="protein sequence ID" value="GAA5510313.1"/>
    <property type="molecule type" value="Genomic_DNA"/>
</dbReference>
<evidence type="ECO:0000313" key="4">
    <source>
        <dbReference type="Proteomes" id="UP001416858"/>
    </source>
</evidence>
<accession>A0ABP9VYW2</accession>
<dbReference type="Pfam" id="PF13229">
    <property type="entry name" value="Beta_helix"/>
    <property type="match status" value="1"/>
</dbReference>
<dbReference type="RefSeq" id="WP_345688124.1">
    <property type="nucleotide sequence ID" value="NZ_BAABRO010000021.1"/>
</dbReference>
<evidence type="ECO:0000259" key="2">
    <source>
        <dbReference type="PROSITE" id="PS50234"/>
    </source>
</evidence>
<dbReference type="InterPro" id="IPR028994">
    <property type="entry name" value="Integrin_alpha_N"/>
</dbReference>
<dbReference type="Gene3D" id="2.60.120.380">
    <property type="match status" value="2"/>
</dbReference>
<dbReference type="InterPro" id="IPR001343">
    <property type="entry name" value="Hemolysn_Ca-bd"/>
</dbReference>
<dbReference type="InterPro" id="IPR018511">
    <property type="entry name" value="Hemolysin-typ_Ca-bd_CS"/>
</dbReference>
<dbReference type="Proteomes" id="UP001416858">
    <property type="component" value="Unassembled WGS sequence"/>
</dbReference>
<comment type="caution">
    <text evidence="3">The sequence shown here is derived from an EMBL/GenBank/DDBJ whole genome shotgun (WGS) entry which is preliminary data.</text>
</comment>
<feature type="region of interest" description="Disordered" evidence="1">
    <location>
        <begin position="3799"/>
        <end position="3820"/>
    </location>
</feature>
<dbReference type="InterPro" id="IPR011050">
    <property type="entry name" value="Pectin_lyase_fold/virulence"/>
</dbReference>
<dbReference type="InterPro" id="IPR036439">
    <property type="entry name" value="Dockerin_dom_sf"/>
</dbReference>